<name>A0ABP6LBH4_9ACTN</name>
<feature type="region of interest" description="Disordered" evidence="1">
    <location>
        <begin position="193"/>
        <end position="221"/>
    </location>
</feature>
<dbReference type="InterPro" id="IPR025164">
    <property type="entry name" value="Toastrack_DUF4097"/>
</dbReference>
<comment type="caution">
    <text evidence="3">The sequence shown here is derived from an EMBL/GenBank/DDBJ whole genome shotgun (WGS) entry which is preliminary data.</text>
</comment>
<dbReference type="Pfam" id="PF13349">
    <property type="entry name" value="DUF4097"/>
    <property type="match status" value="1"/>
</dbReference>
<accession>A0ABP6LBH4</accession>
<proteinExistence type="predicted"/>
<organism evidence="3 4">
    <name type="scientific">Streptosporangium longisporum</name>
    <dbReference type="NCBI Taxonomy" id="46187"/>
    <lineage>
        <taxon>Bacteria</taxon>
        <taxon>Bacillati</taxon>
        <taxon>Actinomycetota</taxon>
        <taxon>Actinomycetes</taxon>
        <taxon>Streptosporangiales</taxon>
        <taxon>Streptosporangiaceae</taxon>
        <taxon>Streptosporangium</taxon>
    </lineage>
</organism>
<reference evidence="4" key="1">
    <citation type="journal article" date="2019" name="Int. J. Syst. Evol. Microbiol.">
        <title>The Global Catalogue of Microorganisms (GCM) 10K type strain sequencing project: providing services to taxonomists for standard genome sequencing and annotation.</title>
        <authorList>
            <consortium name="The Broad Institute Genomics Platform"/>
            <consortium name="The Broad Institute Genome Sequencing Center for Infectious Disease"/>
            <person name="Wu L."/>
            <person name="Ma J."/>
        </authorList>
    </citation>
    <scope>NUCLEOTIDE SEQUENCE [LARGE SCALE GENOMIC DNA]</scope>
    <source>
        <strain evidence="4">JCM 3106</strain>
    </source>
</reference>
<sequence length="228" mass="23768">MKRNTLVAGALLGSVFMLSGCEFGLDFRERGQDVVSYDVADAVKALNVDSGSGDIVVTASDRSGVRVTETLHWRGDRPVTEHPVNDGTLSLRYRCDGHNCSVDYKVEVPRAVSADLDTGSGTITLRGLAGQVKAVTGSGDIEAVDLGSKRLTAEAGSGEVEAGFTVAPDLVEIESGSGDVVTRVPAGGYNVTTETGSGDRTVEVTRDPSSPRKITIKTGSGDARVLLP</sequence>
<feature type="compositionally biased region" description="Basic and acidic residues" evidence="1">
    <location>
        <begin position="200"/>
        <end position="210"/>
    </location>
</feature>
<evidence type="ECO:0000259" key="2">
    <source>
        <dbReference type="Pfam" id="PF13349"/>
    </source>
</evidence>
<dbReference type="PROSITE" id="PS51257">
    <property type="entry name" value="PROKAR_LIPOPROTEIN"/>
    <property type="match status" value="1"/>
</dbReference>
<feature type="domain" description="DUF4097" evidence="2">
    <location>
        <begin position="111"/>
        <end position="224"/>
    </location>
</feature>
<evidence type="ECO:0000256" key="1">
    <source>
        <dbReference type="SAM" id="MobiDB-lite"/>
    </source>
</evidence>
<gene>
    <name evidence="3" type="ORF">GCM10017559_72840</name>
</gene>
<dbReference type="Gene3D" id="2.160.20.120">
    <property type="match status" value="1"/>
</dbReference>
<dbReference type="RefSeq" id="WP_344904974.1">
    <property type="nucleotide sequence ID" value="NZ_BAAAWD010000022.1"/>
</dbReference>
<dbReference type="Proteomes" id="UP001499930">
    <property type="component" value="Unassembled WGS sequence"/>
</dbReference>
<dbReference type="EMBL" id="BAAAWD010000022">
    <property type="protein sequence ID" value="GAA3034695.1"/>
    <property type="molecule type" value="Genomic_DNA"/>
</dbReference>
<keyword evidence="4" id="KW-1185">Reference proteome</keyword>
<evidence type="ECO:0000313" key="3">
    <source>
        <dbReference type="EMBL" id="GAA3034695.1"/>
    </source>
</evidence>
<protein>
    <recommendedName>
        <fullName evidence="2">DUF4097 domain-containing protein</fullName>
    </recommendedName>
</protein>
<evidence type="ECO:0000313" key="4">
    <source>
        <dbReference type="Proteomes" id="UP001499930"/>
    </source>
</evidence>